<dbReference type="InterPro" id="IPR001647">
    <property type="entry name" value="HTH_TetR"/>
</dbReference>
<proteinExistence type="predicted"/>
<dbReference type="AlphaFoldDB" id="A0A5N1I6S6"/>
<dbReference type="Gene3D" id="1.10.357.10">
    <property type="entry name" value="Tetracycline Repressor, domain 2"/>
    <property type="match status" value="1"/>
</dbReference>
<evidence type="ECO:0000313" key="7">
    <source>
        <dbReference type="Proteomes" id="UP001385848"/>
    </source>
</evidence>
<accession>A0A5N1I6S6</accession>
<evidence type="ECO:0000256" key="1">
    <source>
        <dbReference type="ARBA" id="ARBA00023125"/>
    </source>
</evidence>
<feature type="DNA-binding region" description="H-T-H motif" evidence="2">
    <location>
        <begin position="34"/>
        <end position="53"/>
    </location>
</feature>
<dbReference type="EMBL" id="JBBVUL010000009">
    <property type="protein sequence ID" value="MEL0565400.1"/>
    <property type="molecule type" value="Genomic_DNA"/>
</dbReference>
<dbReference type="RefSeq" id="WP_006587764.1">
    <property type="nucleotide sequence ID" value="NZ_CATOUV010000001.1"/>
</dbReference>
<comment type="caution">
    <text evidence="4">The sequence shown here is derived from an EMBL/GenBank/DDBJ whole genome shotgun (WGS) entry which is preliminary data.</text>
</comment>
<dbReference type="Proteomes" id="UP001385848">
    <property type="component" value="Unassembled WGS sequence"/>
</dbReference>
<dbReference type="InterPro" id="IPR009057">
    <property type="entry name" value="Homeodomain-like_sf"/>
</dbReference>
<evidence type="ECO:0000259" key="3">
    <source>
        <dbReference type="PROSITE" id="PS50977"/>
    </source>
</evidence>
<dbReference type="Proteomes" id="UP000327236">
    <property type="component" value="Unassembled WGS sequence"/>
</dbReference>
<dbReference type="EMBL" id="VYWW01000036">
    <property type="protein sequence ID" value="KAA9320949.1"/>
    <property type="molecule type" value="Genomic_DNA"/>
</dbReference>
<dbReference type="OrthoDB" id="9812484at2"/>
<keyword evidence="1 2" id="KW-0238">DNA-binding</keyword>
<dbReference type="PROSITE" id="PS50977">
    <property type="entry name" value="HTH_TETR_2"/>
    <property type="match status" value="1"/>
</dbReference>
<gene>
    <name evidence="5" type="ORF">AAC431_05605</name>
    <name evidence="4" type="ORF">F6H94_07285</name>
</gene>
<keyword evidence="7" id="KW-1185">Reference proteome</keyword>
<dbReference type="SUPFAM" id="SSF46689">
    <property type="entry name" value="Homeodomain-like"/>
    <property type="match status" value="1"/>
</dbReference>
<evidence type="ECO:0000313" key="6">
    <source>
        <dbReference type="Proteomes" id="UP000327236"/>
    </source>
</evidence>
<protein>
    <submittedName>
        <fullName evidence="4">TetR/AcrR family transcriptional regulator</fullName>
    </submittedName>
</protein>
<sequence length="174" mass="20082">MVKSTFQNLNQGKKKRVTEALIDEFSSYSLADAQVARIVKSSGIARGAFYKYFDDLTDAYEYVYQLVMKDIHTGLRPSKAFDVELLYQMTADFVGKSEQSPYLAFIKLHLSKNEVMLTPDFKQKAIRLKNLDAKTWSAMVLSHETIKLVLFDPDHKNIYLERFKHSLELLDEEG</sequence>
<evidence type="ECO:0000313" key="4">
    <source>
        <dbReference type="EMBL" id="KAA9320949.1"/>
    </source>
</evidence>
<dbReference type="GeneID" id="31743628"/>
<reference evidence="5 7" key="2">
    <citation type="submission" date="2024-04" db="EMBL/GenBank/DDBJ databases">
        <title>Three lactobacilli isolated from voided urine samples from females with type 2 diabetes.</title>
        <authorList>
            <person name="Kula A."/>
            <person name="Stegman N."/>
            <person name="Putonti C."/>
        </authorList>
    </citation>
    <scope>NUCLEOTIDE SEQUENCE [LARGE SCALE GENOMIC DNA]</scope>
    <source>
        <strain evidence="5 7">1855</strain>
    </source>
</reference>
<feature type="domain" description="HTH tetR-type" evidence="3">
    <location>
        <begin position="11"/>
        <end position="71"/>
    </location>
</feature>
<organism evidence="4 6">
    <name type="scientific">Lactobacillus jensenii</name>
    <dbReference type="NCBI Taxonomy" id="109790"/>
    <lineage>
        <taxon>Bacteria</taxon>
        <taxon>Bacillati</taxon>
        <taxon>Bacillota</taxon>
        <taxon>Bacilli</taxon>
        <taxon>Lactobacillales</taxon>
        <taxon>Lactobacillaceae</taxon>
        <taxon>Lactobacillus</taxon>
    </lineage>
</organism>
<reference evidence="4 6" key="1">
    <citation type="submission" date="2019-09" db="EMBL/GenBank/DDBJ databases">
        <title>Draft genome sequence assemblies of isolates from the urinary tract.</title>
        <authorList>
            <person name="Mores C.R."/>
            <person name="Putonti C."/>
            <person name="Wolfe A.J."/>
        </authorList>
    </citation>
    <scope>NUCLEOTIDE SEQUENCE [LARGE SCALE GENOMIC DNA]</scope>
    <source>
        <strain evidence="4 6">UMB246</strain>
    </source>
</reference>
<evidence type="ECO:0000256" key="2">
    <source>
        <dbReference type="PROSITE-ProRule" id="PRU00335"/>
    </source>
</evidence>
<dbReference type="KEGG" id="lje:BUE77_07830"/>
<evidence type="ECO:0000313" key="5">
    <source>
        <dbReference type="EMBL" id="MEL0565400.1"/>
    </source>
</evidence>
<name>A0A5N1I6S6_LACJE</name>
<dbReference type="GO" id="GO:0003677">
    <property type="term" value="F:DNA binding"/>
    <property type="evidence" value="ECO:0007669"/>
    <property type="project" value="UniProtKB-UniRule"/>
</dbReference>